<accession>A0ACA9QWK1</accession>
<evidence type="ECO:0000313" key="2">
    <source>
        <dbReference type="Proteomes" id="UP000789366"/>
    </source>
</evidence>
<name>A0ACA9QWK1_9GLOM</name>
<sequence length="143" mass="17037">EVHVDEELYKRIKEEYEEDAHFQKILKGLEDPSCDKAKRLGKQLNRYKLRKNRIITFEDKENPRLWLTKKSKTRMLLLKEQHDISGHFGFEKTYEGLRRYYYWKNIAKDTKKYICSCDSCQRNKGSTQAPAGLLQPLEIPAQP</sequence>
<gene>
    <name evidence="1" type="ORF">SPELUC_LOCUS15558</name>
</gene>
<feature type="non-terminal residue" evidence="1">
    <location>
        <position position="143"/>
    </location>
</feature>
<reference evidence="1" key="1">
    <citation type="submission" date="2021-06" db="EMBL/GenBank/DDBJ databases">
        <authorList>
            <person name="Kallberg Y."/>
            <person name="Tangrot J."/>
            <person name="Rosling A."/>
        </authorList>
    </citation>
    <scope>NUCLEOTIDE SEQUENCE</scope>
    <source>
        <strain evidence="1">28 12/20/2015</strain>
    </source>
</reference>
<proteinExistence type="predicted"/>
<keyword evidence="2" id="KW-1185">Reference proteome</keyword>
<protein>
    <submittedName>
        <fullName evidence="1">4393_t:CDS:1</fullName>
    </submittedName>
</protein>
<organism evidence="1 2">
    <name type="scientific">Cetraspora pellucida</name>
    <dbReference type="NCBI Taxonomy" id="1433469"/>
    <lineage>
        <taxon>Eukaryota</taxon>
        <taxon>Fungi</taxon>
        <taxon>Fungi incertae sedis</taxon>
        <taxon>Mucoromycota</taxon>
        <taxon>Glomeromycotina</taxon>
        <taxon>Glomeromycetes</taxon>
        <taxon>Diversisporales</taxon>
        <taxon>Gigasporaceae</taxon>
        <taxon>Cetraspora</taxon>
    </lineage>
</organism>
<comment type="caution">
    <text evidence="1">The sequence shown here is derived from an EMBL/GenBank/DDBJ whole genome shotgun (WGS) entry which is preliminary data.</text>
</comment>
<feature type="non-terminal residue" evidence="1">
    <location>
        <position position="1"/>
    </location>
</feature>
<evidence type="ECO:0000313" key="1">
    <source>
        <dbReference type="EMBL" id="CAG8767401.1"/>
    </source>
</evidence>
<dbReference type="Proteomes" id="UP000789366">
    <property type="component" value="Unassembled WGS sequence"/>
</dbReference>
<dbReference type="EMBL" id="CAJVPW010051981">
    <property type="protein sequence ID" value="CAG8767401.1"/>
    <property type="molecule type" value="Genomic_DNA"/>
</dbReference>